<sequence>MRPEFNFTWLGGPTFILDIGNFRLLSDPVFAEGPFAFMMNGHPSSGKDNVPIARATPLPSMDFSDLDLLLLSHLHSDHFDEVARDRLPKDLLLIAPVDQVDSPKLKNFTNRRPLGWWEVTLLEKQGETLRIISLPASHSHDPATNNDLGVVNGYALQYTSDQFTYTVYWTGDTVWFEGIREIKERLGKIDLLVPHLGAVGKGGPWGLMTLDSEEAAKVVDTVQPVTVIPVHHHTFSHYTEPISFLEERLQHSPTDLRVLQEGESFRLIVQGQVP</sequence>
<proteinExistence type="predicted"/>
<dbReference type="InterPro" id="IPR036866">
    <property type="entry name" value="RibonucZ/Hydroxyglut_hydro"/>
</dbReference>
<evidence type="ECO:0000313" key="4">
    <source>
        <dbReference type="Proteomes" id="UP000198432"/>
    </source>
</evidence>
<accession>A0A239LK21</accession>
<feature type="domain" description="Metallo-beta-lactamase" evidence="2">
    <location>
        <begin position="57"/>
        <end position="232"/>
    </location>
</feature>
<keyword evidence="1" id="KW-0378">Hydrolase</keyword>
<dbReference type="RefSeq" id="WP_089321865.1">
    <property type="nucleotide sequence ID" value="NZ_FZOQ01000043.1"/>
</dbReference>
<dbReference type="PANTHER" id="PTHR43546">
    <property type="entry name" value="UPF0173 METAL-DEPENDENT HYDROLASE MJ1163-RELATED"/>
    <property type="match status" value="1"/>
</dbReference>
<evidence type="ECO:0000256" key="1">
    <source>
        <dbReference type="ARBA" id="ARBA00022801"/>
    </source>
</evidence>
<dbReference type="PANTHER" id="PTHR43546:SF9">
    <property type="entry name" value="L-ASCORBATE-6-PHOSPHATE LACTONASE ULAG-RELATED"/>
    <property type="match status" value="1"/>
</dbReference>
<dbReference type="SUPFAM" id="SSF56281">
    <property type="entry name" value="Metallo-hydrolase/oxidoreductase"/>
    <property type="match status" value="1"/>
</dbReference>
<dbReference type="OrthoDB" id="9789133at2"/>
<protein>
    <submittedName>
        <fullName evidence="3">L-ascorbate metabolism protein UlaG, beta-lactamase superfamily</fullName>
    </submittedName>
</protein>
<dbReference type="AlphaFoldDB" id="A0A239LK21"/>
<evidence type="ECO:0000313" key="3">
    <source>
        <dbReference type="EMBL" id="SNT30242.1"/>
    </source>
</evidence>
<dbReference type="GO" id="GO:0016787">
    <property type="term" value="F:hydrolase activity"/>
    <property type="evidence" value="ECO:0007669"/>
    <property type="project" value="UniProtKB-KW"/>
</dbReference>
<gene>
    <name evidence="3" type="ORF">SAMN06296052_1435</name>
</gene>
<reference evidence="4" key="1">
    <citation type="submission" date="2017-06" db="EMBL/GenBank/DDBJ databases">
        <authorList>
            <person name="Varghese N."/>
            <person name="Submissions S."/>
        </authorList>
    </citation>
    <scope>NUCLEOTIDE SEQUENCE [LARGE SCALE GENOMIC DNA]</scope>
    <source>
        <strain evidence="4">NKM1</strain>
    </source>
</reference>
<dbReference type="Proteomes" id="UP000198432">
    <property type="component" value="Unassembled WGS sequence"/>
</dbReference>
<organism evidence="3 4">
    <name type="scientific">Pontibacter ummariensis</name>
    <dbReference type="NCBI Taxonomy" id="1610492"/>
    <lineage>
        <taxon>Bacteria</taxon>
        <taxon>Pseudomonadati</taxon>
        <taxon>Bacteroidota</taxon>
        <taxon>Cytophagia</taxon>
        <taxon>Cytophagales</taxon>
        <taxon>Hymenobacteraceae</taxon>
        <taxon>Pontibacter</taxon>
    </lineage>
</organism>
<dbReference type="InterPro" id="IPR001279">
    <property type="entry name" value="Metallo-B-lactamas"/>
</dbReference>
<keyword evidence="4" id="KW-1185">Reference proteome</keyword>
<name>A0A239LK21_9BACT</name>
<dbReference type="Gene3D" id="3.60.15.10">
    <property type="entry name" value="Ribonuclease Z/Hydroxyacylglutathione hydrolase-like"/>
    <property type="match status" value="1"/>
</dbReference>
<dbReference type="EMBL" id="FZOQ01000043">
    <property type="protein sequence ID" value="SNT30242.1"/>
    <property type="molecule type" value="Genomic_DNA"/>
</dbReference>
<evidence type="ECO:0000259" key="2">
    <source>
        <dbReference type="Pfam" id="PF12706"/>
    </source>
</evidence>
<dbReference type="Pfam" id="PF12706">
    <property type="entry name" value="Lactamase_B_2"/>
    <property type="match status" value="1"/>
</dbReference>
<dbReference type="InterPro" id="IPR050114">
    <property type="entry name" value="UPF0173_UPF0282_UlaG_hydrolase"/>
</dbReference>